<protein>
    <recommendedName>
        <fullName evidence="5">Transport permease protein</fullName>
    </recommendedName>
</protein>
<dbReference type="InterPro" id="IPR047817">
    <property type="entry name" value="ABC2_TM_bact-type"/>
</dbReference>
<keyword evidence="4 5" id="KW-0472">Membrane</keyword>
<dbReference type="InterPro" id="IPR013525">
    <property type="entry name" value="ABC2_TM"/>
</dbReference>
<gene>
    <name evidence="7" type="ORF">DRJ00_02520</name>
</gene>
<evidence type="ECO:0000256" key="2">
    <source>
        <dbReference type="ARBA" id="ARBA00022692"/>
    </source>
</evidence>
<evidence type="ECO:0000259" key="6">
    <source>
        <dbReference type="PROSITE" id="PS51012"/>
    </source>
</evidence>
<keyword evidence="3 5" id="KW-1133">Transmembrane helix</keyword>
<proteinExistence type="inferred from homology"/>
<comment type="subcellular location">
    <subcellularLocation>
        <location evidence="5">Cell membrane</location>
        <topology evidence="5">Multi-pass membrane protein</topology>
    </subcellularLocation>
    <subcellularLocation>
        <location evidence="1">Membrane</location>
        <topology evidence="1">Multi-pass membrane protein</topology>
    </subcellularLocation>
</comment>
<feature type="transmembrane region" description="Helical" evidence="5">
    <location>
        <begin position="34"/>
        <end position="52"/>
    </location>
</feature>
<dbReference type="AlphaFoldDB" id="A0A497E5D1"/>
<evidence type="ECO:0000256" key="4">
    <source>
        <dbReference type="ARBA" id="ARBA00023136"/>
    </source>
</evidence>
<feature type="transmembrane region" description="Helical" evidence="5">
    <location>
        <begin position="229"/>
        <end position="248"/>
    </location>
</feature>
<accession>A0A497E5D1</accession>
<feature type="domain" description="ABC transmembrane type-2" evidence="6">
    <location>
        <begin position="24"/>
        <end position="250"/>
    </location>
</feature>
<reference evidence="7 8" key="1">
    <citation type="submission" date="2018-06" db="EMBL/GenBank/DDBJ databases">
        <title>Extensive metabolic versatility and redundancy in microbially diverse, dynamic hydrothermal sediments.</title>
        <authorList>
            <person name="Dombrowski N."/>
            <person name="Teske A."/>
            <person name="Baker B.J."/>
        </authorList>
    </citation>
    <scope>NUCLEOTIDE SEQUENCE [LARGE SCALE GENOMIC DNA]</scope>
    <source>
        <strain evidence="7">B47_G16</strain>
    </source>
</reference>
<comment type="similarity">
    <text evidence="5">Belongs to the ABC-2 integral membrane protein family.</text>
</comment>
<comment type="caution">
    <text evidence="7">The sequence shown here is derived from an EMBL/GenBank/DDBJ whole genome shotgun (WGS) entry which is preliminary data.</text>
</comment>
<dbReference type="PIRSF" id="PIRSF006648">
    <property type="entry name" value="DrrB"/>
    <property type="match status" value="1"/>
</dbReference>
<dbReference type="GO" id="GO:0043190">
    <property type="term" value="C:ATP-binding cassette (ABC) transporter complex"/>
    <property type="evidence" value="ECO:0007669"/>
    <property type="project" value="InterPro"/>
</dbReference>
<dbReference type="InterPro" id="IPR051784">
    <property type="entry name" value="Nod_factor_ABC_transporter"/>
</dbReference>
<organism evidence="7 8">
    <name type="scientific">Aerophobetes bacterium</name>
    <dbReference type="NCBI Taxonomy" id="2030807"/>
    <lineage>
        <taxon>Bacteria</taxon>
        <taxon>Candidatus Aerophobota</taxon>
    </lineage>
</organism>
<evidence type="ECO:0000256" key="5">
    <source>
        <dbReference type="RuleBase" id="RU361157"/>
    </source>
</evidence>
<dbReference type="Proteomes" id="UP000279422">
    <property type="component" value="Unassembled WGS sequence"/>
</dbReference>
<name>A0A497E5D1_UNCAE</name>
<evidence type="ECO:0000313" key="8">
    <source>
        <dbReference type="Proteomes" id="UP000279422"/>
    </source>
</evidence>
<keyword evidence="5" id="KW-1003">Cell membrane</keyword>
<feature type="transmembrane region" description="Helical" evidence="5">
    <location>
        <begin position="103"/>
        <end position="130"/>
    </location>
</feature>
<dbReference type="EMBL" id="QMPZ01000018">
    <property type="protein sequence ID" value="RLE10080.1"/>
    <property type="molecule type" value="Genomic_DNA"/>
</dbReference>
<feature type="transmembrane region" description="Helical" evidence="5">
    <location>
        <begin position="169"/>
        <end position="188"/>
    </location>
</feature>
<keyword evidence="2 5" id="KW-0812">Transmembrane</keyword>
<feature type="transmembrane region" description="Helical" evidence="5">
    <location>
        <begin position="137"/>
        <end position="157"/>
    </location>
</feature>
<dbReference type="PANTHER" id="PTHR43229:SF2">
    <property type="entry name" value="NODULATION PROTEIN J"/>
    <property type="match status" value="1"/>
</dbReference>
<dbReference type="PRINTS" id="PR00164">
    <property type="entry name" value="ABC2TRNSPORT"/>
</dbReference>
<evidence type="ECO:0000256" key="3">
    <source>
        <dbReference type="ARBA" id="ARBA00022989"/>
    </source>
</evidence>
<sequence>MKATSHFKNIAWNLRCSLIIAEKDAKIYYLKPPVLIFGLLFPLFLFLAFVLGREISFRMLVPGLLTMSLFFTSSSIGPIIYPWERNARTYERLISTPISLPFLLLGDALAGFCYGVFISLVPLILGVVLFKAAIIHPLVLTLAMILASFCFAFLGILLSSPVTETPSQIMMLSAMVRFPLIFISGVFLPLDKMPVWGKIIAPLSPLTYAADLIRYSFQGQSYYSLVLDFSLLGLFSLIFLISAIAFHAQSLKRGI</sequence>
<dbReference type="Pfam" id="PF01061">
    <property type="entry name" value="ABC2_membrane"/>
    <property type="match status" value="1"/>
</dbReference>
<dbReference type="InterPro" id="IPR000412">
    <property type="entry name" value="ABC_2_transport"/>
</dbReference>
<dbReference type="GO" id="GO:0140359">
    <property type="term" value="F:ABC-type transporter activity"/>
    <property type="evidence" value="ECO:0007669"/>
    <property type="project" value="InterPro"/>
</dbReference>
<evidence type="ECO:0000313" key="7">
    <source>
        <dbReference type="EMBL" id="RLE10080.1"/>
    </source>
</evidence>
<dbReference type="PROSITE" id="PS51012">
    <property type="entry name" value="ABC_TM2"/>
    <property type="match status" value="1"/>
</dbReference>
<dbReference type="PANTHER" id="PTHR43229">
    <property type="entry name" value="NODULATION PROTEIN J"/>
    <property type="match status" value="1"/>
</dbReference>
<evidence type="ECO:0000256" key="1">
    <source>
        <dbReference type="ARBA" id="ARBA00004141"/>
    </source>
</evidence>
<feature type="transmembrane region" description="Helical" evidence="5">
    <location>
        <begin position="64"/>
        <end position="83"/>
    </location>
</feature>
<keyword evidence="5" id="KW-0813">Transport</keyword>